<dbReference type="RefSeq" id="WP_377807521.1">
    <property type="nucleotide sequence ID" value="NZ_JBHSAJ010000035.1"/>
</dbReference>
<name>A0ABV8DAK8_9BURK</name>
<gene>
    <name evidence="1" type="ORF">ACFOW3_12850</name>
</gene>
<evidence type="ECO:0000313" key="1">
    <source>
        <dbReference type="EMBL" id="MFC3935504.1"/>
    </source>
</evidence>
<protein>
    <submittedName>
        <fullName evidence="1">Uncharacterized protein</fullName>
    </submittedName>
</protein>
<keyword evidence="2" id="KW-1185">Reference proteome</keyword>
<dbReference type="Proteomes" id="UP001595693">
    <property type="component" value="Unassembled WGS sequence"/>
</dbReference>
<evidence type="ECO:0000313" key="2">
    <source>
        <dbReference type="Proteomes" id="UP001595693"/>
    </source>
</evidence>
<comment type="caution">
    <text evidence="1">The sequence shown here is derived from an EMBL/GenBank/DDBJ whole genome shotgun (WGS) entry which is preliminary data.</text>
</comment>
<organism evidence="1 2">
    <name type="scientific">Acidovorax facilis</name>
    <dbReference type="NCBI Taxonomy" id="12917"/>
    <lineage>
        <taxon>Bacteria</taxon>
        <taxon>Pseudomonadati</taxon>
        <taxon>Pseudomonadota</taxon>
        <taxon>Betaproteobacteria</taxon>
        <taxon>Burkholderiales</taxon>
        <taxon>Comamonadaceae</taxon>
        <taxon>Acidovorax</taxon>
    </lineage>
</organism>
<sequence>CIHLLHHARDIRGTCGSTQDASAGRLRLSGATTGYAAGLAVDDAAKDVVYDYDAWNVLVELDNGEVLRIGSRKYYGSHFEAGQRIEIYSPIAADGSALFRPAK</sequence>
<dbReference type="EMBL" id="JBHSAJ010000035">
    <property type="protein sequence ID" value="MFC3935504.1"/>
    <property type="molecule type" value="Genomic_DNA"/>
</dbReference>
<proteinExistence type="predicted"/>
<accession>A0ABV8DAK8</accession>
<feature type="non-terminal residue" evidence="1">
    <location>
        <position position="1"/>
    </location>
</feature>
<reference evidence="2" key="1">
    <citation type="journal article" date="2019" name="Int. J. Syst. Evol. Microbiol.">
        <title>The Global Catalogue of Microorganisms (GCM) 10K type strain sequencing project: providing services to taxonomists for standard genome sequencing and annotation.</title>
        <authorList>
            <consortium name="The Broad Institute Genomics Platform"/>
            <consortium name="The Broad Institute Genome Sequencing Center for Infectious Disease"/>
            <person name="Wu L."/>
            <person name="Ma J."/>
        </authorList>
    </citation>
    <scope>NUCLEOTIDE SEQUENCE [LARGE SCALE GENOMIC DNA]</scope>
    <source>
        <strain evidence="2">CCUG 2113</strain>
    </source>
</reference>